<dbReference type="EMBL" id="JACIEQ010000002">
    <property type="protein sequence ID" value="MBB4022021.1"/>
    <property type="molecule type" value="Genomic_DNA"/>
</dbReference>
<comment type="cofactor">
    <cofactor evidence="10">
        <name>K(+)</name>
        <dbReference type="ChEBI" id="CHEBI:29103"/>
    </cofactor>
    <text evidence="10">Binds 1 potassium ion per subunit.</text>
</comment>
<dbReference type="PROSITE" id="PS51385">
    <property type="entry name" value="YJEF_N"/>
    <property type="match status" value="1"/>
</dbReference>
<feature type="binding site" evidence="10">
    <location>
        <position position="166"/>
    </location>
    <ligand>
        <name>K(+)</name>
        <dbReference type="ChEBI" id="CHEBI:29103"/>
    </ligand>
</feature>
<keyword evidence="12" id="KW-0418">Kinase</keyword>
<evidence type="ECO:0000256" key="10">
    <source>
        <dbReference type="HAMAP-Rule" id="MF_01966"/>
    </source>
</evidence>
<dbReference type="Gene3D" id="3.40.50.10260">
    <property type="entry name" value="YjeF N-terminal domain"/>
    <property type="match status" value="1"/>
</dbReference>
<comment type="function">
    <text evidence="10">Catalyzes the epimerization of the S- and R-forms of NAD(P)HX, a damaged form of NAD(P)H that is a result of enzymatic or heat-dependent hydration. This is a prerequisite for the S-specific NAD(P)H-hydrate dehydratase to allow the repair of both epimers of NAD(P)HX.</text>
</comment>
<keyword evidence="4 10" id="KW-0479">Metal-binding</keyword>
<feature type="binding site" evidence="10">
    <location>
        <position position="128"/>
    </location>
    <ligand>
        <name>K(+)</name>
        <dbReference type="ChEBI" id="CHEBI:29103"/>
    </ligand>
</feature>
<organism evidence="12 13">
    <name type="scientific">Actibacterium naphthalenivorans</name>
    <dbReference type="NCBI Taxonomy" id="1614693"/>
    <lineage>
        <taxon>Bacteria</taxon>
        <taxon>Pseudomonadati</taxon>
        <taxon>Pseudomonadota</taxon>
        <taxon>Alphaproteobacteria</taxon>
        <taxon>Rhodobacterales</taxon>
        <taxon>Roseobacteraceae</taxon>
        <taxon>Actibacterium</taxon>
    </lineage>
</organism>
<evidence type="ECO:0000256" key="8">
    <source>
        <dbReference type="ARBA" id="ARBA00023027"/>
    </source>
</evidence>
<feature type="binding site" evidence="10">
    <location>
        <begin position="132"/>
        <end position="138"/>
    </location>
    <ligand>
        <name>(6S)-NADPHX</name>
        <dbReference type="ChEBI" id="CHEBI:64076"/>
    </ligand>
</feature>
<evidence type="ECO:0000256" key="6">
    <source>
        <dbReference type="ARBA" id="ARBA00022857"/>
    </source>
</evidence>
<evidence type="ECO:0000256" key="3">
    <source>
        <dbReference type="ARBA" id="ARBA00012228"/>
    </source>
</evidence>
<evidence type="ECO:0000313" key="12">
    <source>
        <dbReference type="EMBL" id="MBB4022021.1"/>
    </source>
</evidence>
<sequence>MAEPLTSAQMRAIEQAAIGAGAVTGLDLMERAGRGVVEAVFQQWPGLAQTPHRAVILCGPGNNGGDGFVVARMLKQRGWDIAVFLYGDAEKLPADAKTNCARWRALGPLHPLDAGAKPLSPAPDLVVDAIFGTGLTRPLEGALQKLAQSLPEGPATWHLVAVDIPTGLNADTGAVLGAAFPAELTVTFHSEKRGHRLGEGPRLCGRIVVKDIGLSSFQKISPPEA</sequence>
<dbReference type="GO" id="GO:0016301">
    <property type="term" value="F:kinase activity"/>
    <property type="evidence" value="ECO:0007669"/>
    <property type="project" value="UniProtKB-KW"/>
</dbReference>
<dbReference type="GO" id="GO:0052856">
    <property type="term" value="F:NAD(P)HX epimerase activity"/>
    <property type="evidence" value="ECO:0007669"/>
    <property type="project" value="UniProtKB-UniRule"/>
</dbReference>
<dbReference type="NCBIfam" id="TIGR00197">
    <property type="entry name" value="yjeF_nterm"/>
    <property type="match status" value="1"/>
</dbReference>
<gene>
    <name evidence="10" type="primary">nnrE</name>
    <name evidence="12" type="ORF">GGR17_001830</name>
</gene>
<proteinExistence type="inferred from homology"/>
<keyword evidence="8 10" id="KW-0520">NAD</keyword>
<dbReference type="PANTHER" id="PTHR13232">
    <property type="entry name" value="NAD(P)H-HYDRATE EPIMERASE"/>
    <property type="match status" value="1"/>
</dbReference>
<dbReference type="SUPFAM" id="SSF64153">
    <property type="entry name" value="YjeF N-terminal domain-like"/>
    <property type="match status" value="1"/>
</dbReference>
<feature type="domain" description="YjeF N-terminal" evidence="11">
    <location>
        <begin position="10"/>
        <end position="220"/>
    </location>
</feature>
<dbReference type="GO" id="GO:0000166">
    <property type="term" value="F:nucleotide binding"/>
    <property type="evidence" value="ECO:0007669"/>
    <property type="project" value="UniProtKB-KW"/>
</dbReference>
<feature type="binding site" evidence="10">
    <location>
        <begin position="62"/>
        <end position="66"/>
    </location>
    <ligand>
        <name>(6S)-NADPHX</name>
        <dbReference type="ChEBI" id="CHEBI:64076"/>
    </ligand>
</feature>
<reference evidence="12" key="1">
    <citation type="submission" date="2020-08" db="EMBL/GenBank/DDBJ databases">
        <title>Genomic Encyclopedia of Type Strains, Phase IV (KMG-IV): sequencing the most valuable type-strain genomes for metagenomic binning, comparative biology and taxonomic classification.</title>
        <authorList>
            <person name="Goeker M."/>
        </authorList>
    </citation>
    <scope>NUCLEOTIDE SEQUENCE [LARGE SCALE GENOMIC DNA]</scope>
    <source>
        <strain evidence="12">DSM 105040</strain>
    </source>
</reference>
<dbReference type="PANTHER" id="PTHR13232:SF10">
    <property type="entry name" value="NAD(P)H-HYDRATE EPIMERASE"/>
    <property type="match status" value="1"/>
</dbReference>
<feature type="binding site" evidence="10">
    <location>
        <position position="163"/>
    </location>
    <ligand>
        <name>(6S)-NADPHX</name>
        <dbReference type="ChEBI" id="CHEBI:64076"/>
    </ligand>
</feature>
<dbReference type="Proteomes" id="UP000585681">
    <property type="component" value="Unassembled WGS sequence"/>
</dbReference>
<evidence type="ECO:0000256" key="4">
    <source>
        <dbReference type="ARBA" id="ARBA00022723"/>
    </source>
</evidence>
<keyword evidence="13" id="KW-1185">Reference proteome</keyword>
<keyword evidence="12" id="KW-0808">Transferase</keyword>
<dbReference type="AlphaFoldDB" id="A0A840C7U8"/>
<evidence type="ECO:0000256" key="5">
    <source>
        <dbReference type="ARBA" id="ARBA00022741"/>
    </source>
</evidence>
<evidence type="ECO:0000256" key="1">
    <source>
        <dbReference type="ARBA" id="ARBA00000013"/>
    </source>
</evidence>
<dbReference type="EC" id="5.1.99.6" evidence="3 10"/>
<dbReference type="Pfam" id="PF03853">
    <property type="entry name" value="YjeF_N"/>
    <property type="match status" value="1"/>
</dbReference>
<comment type="catalytic activity">
    <reaction evidence="1 10">
        <text>(6R)-NADHX = (6S)-NADHX</text>
        <dbReference type="Rhea" id="RHEA:32215"/>
        <dbReference type="ChEBI" id="CHEBI:64074"/>
        <dbReference type="ChEBI" id="CHEBI:64075"/>
        <dbReference type="EC" id="5.1.99.6"/>
    </reaction>
</comment>
<dbReference type="InterPro" id="IPR004443">
    <property type="entry name" value="YjeF_N_dom"/>
</dbReference>
<feature type="binding site" evidence="10">
    <location>
        <position position="63"/>
    </location>
    <ligand>
        <name>K(+)</name>
        <dbReference type="ChEBI" id="CHEBI:29103"/>
    </ligand>
</feature>
<keyword evidence="7 10" id="KW-0630">Potassium</keyword>
<evidence type="ECO:0000313" key="13">
    <source>
        <dbReference type="Proteomes" id="UP000585681"/>
    </source>
</evidence>
<comment type="caution">
    <text evidence="10">Lacks conserved residue(s) required for the propagation of feature annotation.</text>
</comment>
<evidence type="ECO:0000259" key="11">
    <source>
        <dbReference type="PROSITE" id="PS51385"/>
    </source>
</evidence>
<accession>A0A840C7U8</accession>
<dbReference type="HAMAP" id="MF_01966">
    <property type="entry name" value="NADHX_epimerase"/>
    <property type="match status" value="1"/>
</dbReference>
<evidence type="ECO:0000256" key="2">
    <source>
        <dbReference type="ARBA" id="ARBA00000909"/>
    </source>
</evidence>
<dbReference type="GO" id="GO:0046872">
    <property type="term" value="F:metal ion binding"/>
    <property type="evidence" value="ECO:0007669"/>
    <property type="project" value="UniProtKB-KW"/>
</dbReference>
<comment type="catalytic activity">
    <reaction evidence="2 10">
        <text>(6R)-NADPHX = (6S)-NADPHX</text>
        <dbReference type="Rhea" id="RHEA:32227"/>
        <dbReference type="ChEBI" id="CHEBI:64076"/>
        <dbReference type="ChEBI" id="CHEBI:64077"/>
        <dbReference type="EC" id="5.1.99.6"/>
    </reaction>
</comment>
<keyword evidence="6 10" id="KW-0521">NADP</keyword>
<evidence type="ECO:0000256" key="9">
    <source>
        <dbReference type="ARBA" id="ARBA00023235"/>
    </source>
</evidence>
<name>A0A840C7U8_9RHOB</name>
<comment type="caution">
    <text evidence="12">The sequence shown here is derived from an EMBL/GenBank/DDBJ whole genome shotgun (WGS) entry which is preliminary data.</text>
</comment>
<dbReference type="InterPro" id="IPR036652">
    <property type="entry name" value="YjeF_N_dom_sf"/>
</dbReference>
<dbReference type="InterPro" id="IPR032976">
    <property type="entry name" value="YJEFN_prot_NAXE-like"/>
</dbReference>
<evidence type="ECO:0000256" key="7">
    <source>
        <dbReference type="ARBA" id="ARBA00022958"/>
    </source>
</evidence>
<keyword evidence="9 10" id="KW-0413">Isomerase</keyword>
<comment type="similarity">
    <text evidence="10">Belongs to the NnrE/AIBP family.</text>
</comment>
<keyword evidence="5 10" id="KW-0547">Nucleotide-binding</keyword>
<protein>
    <recommendedName>
        <fullName evidence="3 10">NAD(P)H-hydrate epimerase</fullName>
        <ecNumber evidence="3 10">5.1.99.6</ecNumber>
    </recommendedName>
    <alternativeName>
        <fullName evidence="10">NAD(P)HX epimerase</fullName>
    </alternativeName>
</protein>